<accession>A0A223HWZ7</accession>
<feature type="transmembrane region" description="Helical" evidence="9">
    <location>
        <begin position="138"/>
        <end position="157"/>
    </location>
</feature>
<feature type="transmembrane region" description="Helical" evidence="9">
    <location>
        <begin position="280"/>
        <end position="298"/>
    </location>
</feature>
<evidence type="ECO:0000256" key="2">
    <source>
        <dbReference type="ARBA" id="ARBA00022448"/>
    </source>
</evidence>
<comment type="function">
    <text evidence="8">The phosphoenolpyruvate-dependent sugar phosphotransferase system (PTS), a major carbohydrate active -transport system, catalyzes the phosphorylation of incoming sugar substrates concomitant with their translocation across the cell membrane.</text>
</comment>
<dbReference type="NCBIfam" id="TIGR00410">
    <property type="entry name" value="lacE"/>
    <property type="match status" value="1"/>
</dbReference>
<feature type="transmembrane region" description="Helical" evidence="9">
    <location>
        <begin position="70"/>
        <end position="94"/>
    </location>
</feature>
<dbReference type="GO" id="GO:1902815">
    <property type="term" value="P:N,N'-diacetylchitobiose import"/>
    <property type="evidence" value="ECO:0007669"/>
    <property type="project" value="TreeGrafter"/>
</dbReference>
<comment type="subcellular location">
    <subcellularLocation>
        <location evidence="1">Cell membrane</location>
        <topology evidence="1">Multi-pass membrane protein</topology>
    </subcellularLocation>
</comment>
<keyword evidence="2 8" id="KW-0813">Transport</keyword>
<reference evidence="11 12" key="1">
    <citation type="submission" date="2016-08" db="EMBL/GenBank/DDBJ databases">
        <title>A novel genetic cassette of butanologenic Thermoanaerobacterium thermosaccharolyticum that directly convert cellulose to butanol.</title>
        <authorList>
            <person name="Li T."/>
            <person name="He J."/>
        </authorList>
    </citation>
    <scope>NUCLEOTIDE SEQUENCE [LARGE SCALE GENOMIC DNA]</scope>
    <source>
        <strain evidence="11 12">TG57</strain>
    </source>
</reference>
<feature type="domain" description="PTS EIIC type-3" evidence="10">
    <location>
        <begin position="11"/>
        <end position="404"/>
    </location>
</feature>
<evidence type="ECO:0000313" key="11">
    <source>
        <dbReference type="EMBL" id="AST57010.1"/>
    </source>
</evidence>
<dbReference type="InterPro" id="IPR004501">
    <property type="entry name" value="PTS_EIIC_3"/>
</dbReference>
<dbReference type="GO" id="GO:0008982">
    <property type="term" value="F:protein-N(PI)-phosphohistidine-sugar phosphotransferase activity"/>
    <property type="evidence" value="ECO:0007669"/>
    <property type="project" value="UniProtKB-UniRule"/>
</dbReference>
<evidence type="ECO:0000259" key="10">
    <source>
        <dbReference type="PROSITE" id="PS51105"/>
    </source>
</evidence>
<keyword evidence="3 8" id="KW-1003">Cell membrane</keyword>
<protein>
    <recommendedName>
        <fullName evidence="8">Permease IIC component</fullName>
    </recommendedName>
</protein>
<dbReference type="PANTHER" id="PTHR33989:SF4">
    <property type="entry name" value="PTS SYSTEM N,N'-DIACETYLCHITOBIOSE-SPECIFIC EIIC COMPONENT"/>
    <property type="match status" value="1"/>
</dbReference>
<evidence type="ECO:0000256" key="9">
    <source>
        <dbReference type="SAM" id="Phobius"/>
    </source>
</evidence>
<feature type="transmembrane region" description="Helical" evidence="9">
    <location>
        <begin position="343"/>
        <end position="364"/>
    </location>
</feature>
<dbReference type="Pfam" id="PF02378">
    <property type="entry name" value="PTS_EIIC"/>
    <property type="match status" value="1"/>
</dbReference>
<dbReference type="RefSeq" id="WP_094396981.1">
    <property type="nucleotide sequence ID" value="NZ_CP016893.1"/>
</dbReference>
<dbReference type="GO" id="GO:0009401">
    <property type="term" value="P:phosphoenolpyruvate-dependent sugar phosphotransferase system"/>
    <property type="evidence" value="ECO:0007669"/>
    <property type="project" value="InterPro"/>
</dbReference>
<dbReference type="AlphaFoldDB" id="A0A223HWZ7"/>
<dbReference type="InterPro" id="IPR051088">
    <property type="entry name" value="PTS_Sugar-EIIC/EIIB"/>
</dbReference>
<evidence type="ECO:0000256" key="8">
    <source>
        <dbReference type="PIRNR" id="PIRNR006351"/>
    </source>
</evidence>
<gene>
    <name evidence="11" type="ORF">Thert_00872</name>
</gene>
<keyword evidence="6 9" id="KW-1133">Transmembrane helix</keyword>
<evidence type="ECO:0000256" key="7">
    <source>
        <dbReference type="ARBA" id="ARBA00023136"/>
    </source>
</evidence>
<keyword evidence="4 8" id="KW-0762">Sugar transport</keyword>
<dbReference type="Proteomes" id="UP000214975">
    <property type="component" value="Chromosome"/>
</dbReference>
<dbReference type="GO" id="GO:0005886">
    <property type="term" value="C:plasma membrane"/>
    <property type="evidence" value="ECO:0007669"/>
    <property type="project" value="UniProtKB-SubCell"/>
</dbReference>
<dbReference type="PANTHER" id="PTHR33989">
    <property type="match status" value="1"/>
</dbReference>
<evidence type="ECO:0000256" key="4">
    <source>
        <dbReference type="ARBA" id="ARBA00022597"/>
    </source>
</evidence>
<dbReference type="PROSITE" id="PS51105">
    <property type="entry name" value="PTS_EIIC_TYPE_3"/>
    <property type="match status" value="1"/>
</dbReference>
<keyword evidence="5 9" id="KW-0812">Transmembrane</keyword>
<dbReference type="InterPro" id="IPR004796">
    <property type="entry name" value="PTS_IIC_cello"/>
</dbReference>
<feature type="transmembrane region" description="Helical" evidence="9">
    <location>
        <begin position="106"/>
        <end position="126"/>
    </location>
</feature>
<keyword evidence="7 8" id="KW-0472">Membrane</keyword>
<name>A0A223HWZ7_THETR</name>
<proteinExistence type="predicted"/>
<evidence type="ECO:0000256" key="3">
    <source>
        <dbReference type="ARBA" id="ARBA00022475"/>
    </source>
</evidence>
<feature type="transmembrane region" description="Helical" evidence="9">
    <location>
        <begin position="310"/>
        <end position="331"/>
    </location>
</feature>
<evidence type="ECO:0000256" key="6">
    <source>
        <dbReference type="ARBA" id="ARBA00022989"/>
    </source>
</evidence>
<sequence>MSFVDKISQVVERRIAPPLIKISENRYIDSIQKAFMAFTPILLIGSLFILVAALPIPAWTKLITPISGKLWGAVNSTFGLMAVGPSFGIGYYLASYYHKKGSEIDPISAALISLFSFLILFPVGAAKDNSLFIPADNLGGTGIFSAIIVAIISVEIYRFFINKRITIRMPEGVPPMVADAFTALIPGFAALLLWWIIRQILNVNVPVVIMNAFKPLVAAGDNIVVVSAGFLLDRLLWFVGIHGSNVVASVLQPIWSTMLAQNVAAAHAGLPIPHIGSAEFLNYFPRVSMLPLIIWMLFSKDAGLKKLGQLAFPASIFNIAEPIIYGLPLVLNPFLFIPWVLGYLFLVVFDYAVVAAHLVTVPYISIPWTTPGPLMAYFGTGGDWRALILSILNYIIMALIWYPFFKVYERSRLKKEEEISINK</sequence>
<feature type="transmembrane region" description="Helical" evidence="9">
    <location>
        <begin position="384"/>
        <end position="405"/>
    </location>
</feature>
<dbReference type="InterPro" id="IPR003352">
    <property type="entry name" value="PTS_EIIC"/>
</dbReference>
<organism evidence="11 12">
    <name type="scientific">Thermoanaerobacterium thermosaccharolyticum</name>
    <name type="common">Clostridium thermosaccharolyticum</name>
    <dbReference type="NCBI Taxonomy" id="1517"/>
    <lineage>
        <taxon>Bacteria</taxon>
        <taxon>Bacillati</taxon>
        <taxon>Bacillota</taxon>
        <taxon>Clostridia</taxon>
        <taxon>Thermoanaerobacterales</taxon>
        <taxon>Thermoanaerobacteraceae</taxon>
        <taxon>Thermoanaerobacterium</taxon>
    </lineage>
</organism>
<feature type="transmembrane region" description="Helical" evidence="9">
    <location>
        <begin position="235"/>
        <end position="259"/>
    </location>
</feature>
<feature type="transmembrane region" description="Helical" evidence="9">
    <location>
        <begin position="177"/>
        <end position="197"/>
    </location>
</feature>
<feature type="transmembrane region" description="Helical" evidence="9">
    <location>
        <begin position="35"/>
        <end position="58"/>
    </location>
</feature>
<evidence type="ECO:0000313" key="12">
    <source>
        <dbReference type="Proteomes" id="UP000214975"/>
    </source>
</evidence>
<dbReference type="PIRSF" id="PIRSF006351">
    <property type="entry name" value="PTS_EIIC-Cellobiose"/>
    <property type="match status" value="1"/>
</dbReference>
<evidence type="ECO:0000256" key="5">
    <source>
        <dbReference type="ARBA" id="ARBA00022692"/>
    </source>
</evidence>
<evidence type="ECO:0000256" key="1">
    <source>
        <dbReference type="ARBA" id="ARBA00004651"/>
    </source>
</evidence>
<dbReference type="EMBL" id="CP016893">
    <property type="protein sequence ID" value="AST57010.1"/>
    <property type="molecule type" value="Genomic_DNA"/>
</dbReference>